<dbReference type="AlphaFoldDB" id="A0A9J5WNS5"/>
<proteinExistence type="predicted"/>
<evidence type="ECO:0000313" key="1">
    <source>
        <dbReference type="EMBL" id="KAG5576680.1"/>
    </source>
</evidence>
<name>A0A9J5WNS5_SOLCO</name>
<reference evidence="1 2" key="1">
    <citation type="submission" date="2020-09" db="EMBL/GenBank/DDBJ databases">
        <title>De no assembly of potato wild relative species, Solanum commersonii.</title>
        <authorList>
            <person name="Cho K."/>
        </authorList>
    </citation>
    <scope>NUCLEOTIDE SEQUENCE [LARGE SCALE GENOMIC DNA]</scope>
    <source>
        <strain evidence="1">LZ3.2</strain>
        <tissue evidence="1">Leaf</tissue>
    </source>
</reference>
<keyword evidence="2" id="KW-1185">Reference proteome</keyword>
<accession>A0A9J5WNS5</accession>
<organism evidence="1 2">
    <name type="scientific">Solanum commersonii</name>
    <name type="common">Commerson's wild potato</name>
    <name type="synonym">Commerson's nightshade</name>
    <dbReference type="NCBI Taxonomy" id="4109"/>
    <lineage>
        <taxon>Eukaryota</taxon>
        <taxon>Viridiplantae</taxon>
        <taxon>Streptophyta</taxon>
        <taxon>Embryophyta</taxon>
        <taxon>Tracheophyta</taxon>
        <taxon>Spermatophyta</taxon>
        <taxon>Magnoliopsida</taxon>
        <taxon>eudicotyledons</taxon>
        <taxon>Gunneridae</taxon>
        <taxon>Pentapetalae</taxon>
        <taxon>asterids</taxon>
        <taxon>lamiids</taxon>
        <taxon>Solanales</taxon>
        <taxon>Solanaceae</taxon>
        <taxon>Solanoideae</taxon>
        <taxon>Solaneae</taxon>
        <taxon>Solanum</taxon>
    </lineage>
</organism>
<gene>
    <name evidence="1" type="ORF">H5410_056814</name>
</gene>
<protein>
    <submittedName>
        <fullName evidence="1">Uncharacterized protein</fullName>
    </submittedName>
</protein>
<sequence length="85" mass="10061">MSQRCYTNQNYAEMENSLKTQRYNAFILTNTDSVEIKHIFEENNPDSVQYSKFTIKRILSPFKGFVDHLNTPIRLSKAHQLQTYN</sequence>
<dbReference type="EMBL" id="JACXVP010000011">
    <property type="protein sequence ID" value="KAG5576680.1"/>
    <property type="molecule type" value="Genomic_DNA"/>
</dbReference>
<comment type="caution">
    <text evidence="1">The sequence shown here is derived from an EMBL/GenBank/DDBJ whole genome shotgun (WGS) entry which is preliminary data.</text>
</comment>
<evidence type="ECO:0000313" key="2">
    <source>
        <dbReference type="Proteomes" id="UP000824120"/>
    </source>
</evidence>
<dbReference type="Proteomes" id="UP000824120">
    <property type="component" value="Chromosome 11"/>
</dbReference>